<name>A0A9N8WFT0_9GLOM</name>
<evidence type="ECO:0000313" key="3">
    <source>
        <dbReference type="Proteomes" id="UP000789405"/>
    </source>
</evidence>
<evidence type="ECO:0000313" key="2">
    <source>
        <dbReference type="EMBL" id="CAG8481902.1"/>
    </source>
</evidence>
<sequence length="201" mass="22945">MRRGRNKIKSNESPGNQADDALETLAPTSVYSSSSRSQPDMSKFRPKTLYSLPSQSSLAYEKQLQQSPYKYTISSIPLKHLYENTDNVIRLANEDRLTLQNAMQYAMNSLELACKTKNAISRVEESIQNLVQIITGTNDNNDDMTTKRTKKRFLEDVADVMFELLEIDKNTSDLVIKSMCYDKLKNNYYEKMSQVENSQGG</sequence>
<reference evidence="2" key="1">
    <citation type="submission" date="2021-06" db="EMBL/GenBank/DDBJ databases">
        <authorList>
            <person name="Kallberg Y."/>
            <person name="Tangrot J."/>
            <person name="Rosling A."/>
        </authorList>
    </citation>
    <scope>NUCLEOTIDE SEQUENCE</scope>
    <source>
        <strain evidence="2">MA453B</strain>
    </source>
</reference>
<accession>A0A9N8WFT0</accession>
<organism evidence="2 3">
    <name type="scientific">Dentiscutata erythropus</name>
    <dbReference type="NCBI Taxonomy" id="1348616"/>
    <lineage>
        <taxon>Eukaryota</taxon>
        <taxon>Fungi</taxon>
        <taxon>Fungi incertae sedis</taxon>
        <taxon>Mucoromycota</taxon>
        <taxon>Glomeromycotina</taxon>
        <taxon>Glomeromycetes</taxon>
        <taxon>Diversisporales</taxon>
        <taxon>Gigasporaceae</taxon>
        <taxon>Dentiscutata</taxon>
    </lineage>
</organism>
<dbReference type="Proteomes" id="UP000789405">
    <property type="component" value="Unassembled WGS sequence"/>
</dbReference>
<feature type="compositionally biased region" description="Polar residues" evidence="1">
    <location>
        <begin position="26"/>
        <end position="40"/>
    </location>
</feature>
<proteinExistence type="predicted"/>
<keyword evidence="3" id="KW-1185">Reference proteome</keyword>
<feature type="region of interest" description="Disordered" evidence="1">
    <location>
        <begin position="1"/>
        <end position="47"/>
    </location>
</feature>
<dbReference type="AlphaFoldDB" id="A0A9N8WFT0"/>
<comment type="caution">
    <text evidence="2">The sequence shown here is derived from an EMBL/GenBank/DDBJ whole genome shotgun (WGS) entry which is preliminary data.</text>
</comment>
<gene>
    <name evidence="2" type="ORF">DERYTH_LOCUS1969</name>
</gene>
<dbReference type="OrthoDB" id="2492991at2759"/>
<dbReference type="EMBL" id="CAJVPY010000588">
    <property type="protein sequence ID" value="CAG8481902.1"/>
    <property type="molecule type" value="Genomic_DNA"/>
</dbReference>
<evidence type="ECO:0000256" key="1">
    <source>
        <dbReference type="SAM" id="MobiDB-lite"/>
    </source>
</evidence>
<protein>
    <submittedName>
        <fullName evidence="2">2971_t:CDS:1</fullName>
    </submittedName>
</protein>